<dbReference type="Pfam" id="PF17765">
    <property type="entry name" value="MLTR_LBD"/>
    <property type="match status" value="1"/>
</dbReference>
<organism evidence="2 3">
    <name type="scientific">Curtobacterium citreum</name>
    <dbReference type="NCBI Taxonomy" id="2036"/>
    <lineage>
        <taxon>Bacteria</taxon>
        <taxon>Bacillati</taxon>
        <taxon>Actinomycetota</taxon>
        <taxon>Actinomycetes</taxon>
        <taxon>Micrococcales</taxon>
        <taxon>Microbacteriaceae</taxon>
        <taxon>Curtobacterium</taxon>
    </lineage>
</organism>
<keyword evidence="3" id="KW-1185">Reference proteome</keyword>
<sequence length="127" mass="14173">MIRRRISWSYGTAWNTAAAELFRGALTHSEHPNLVRWVFLAPDAHDFLPDWTDVAQGLLARLRARAGRHPGVAGYTELESELRGASPEADRWWSRYDVGIEGGGIKRVRLADGGVQRLAFTSLDVSD</sequence>
<feature type="domain" description="MmyB-like transcription regulator ligand binding" evidence="1">
    <location>
        <begin position="13"/>
        <end position="126"/>
    </location>
</feature>
<protein>
    <recommendedName>
        <fullName evidence="1">MmyB-like transcription regulator ligand binding domain-containing protein</fullName>
    </recommendedName>
</protein>
<dbReference type="GeneID" id="95322856"/>
<comment type="caution">
    <text evidence="2">The sequence shown here is derived from an EMBL/GenBank/DDBJ whole genome shotgun (WGS) entry which is preliminary data.</text>
</comment>
<evidence type="ECO:0000259" key="1">
    <source>
        <dbReference type="Pfam" id="PF17765"/>
    </source>
</evidence>
<gene>
    <name evidence="2" type="ORF">NYQ28_10980</name>
</gene>
<dbReference type="PANTHER" id="PTHR35010:SF2">
    <property type="entry name" value="BLL4672 PROTEIN"/>
    <property type="match status" value="1"/>
</dbReference>
<accession>A0ABT2HII3</accession>
<dbReference type="Proteomes" id="UP001652264">
    <property type="component" value="Unassembled WGS sequence"/>
</dbReference>
<reference evidence="2 3" key="1">
    <citation type="submission" date="2022-08" db="EMBL/GenBank/DDBJ databases">
        <title>Taxonomy of Curtobacterium flaccumfaciens.</title>
        <authorList>
            <person name="Osdaghi E."/>
            <person name="Taghavi S.M."/>
            <person name="Hamidizade M."/>
            <person name="Abachi H."/>
            <person name="Fazliarab A."/>
            <person name="Baeyen S."/>
            <person name="Portier P."/>
            <person name="Van Vaerenbergh J."/>
            <person name="Jacques M.-A."/>
        </authorList>
    </citation>
    <scope>NUCLEOTIDE SEQUENCE [LARGE SCALE GENOMIC DNA]</scope>
    <source>
        <strain evidence="2 3">LMG8786T</strain>
    </source>
</reference>
<proteinExistence type="predicted"/>
<evidence type="ECO:0000313" key="3">
    <source>
        <dbReference type="Proteomes" id="UP001652264"/>
    </source>
</evidence>
<dbReference type="InterPro" id="IPR041413">
    <property type="entry name" value="MLTR_LBD"/>
</dbReference>
<dbReference type="EMBL" id="JANVAD010000005">
    <property type="protein sequence ID" value="MCS6523089.1"/>
    <property type="molecule type" value="Genomic_DNA"/>
</dbReference>
<evidence type="ECO:0000313" key="2">
    <source>
        <dbReference type="EMBL" id="MCS6523089.1"/>
    </source>
</evidence>
<name>A0ABT2HII3_9MICO</name>
<dbReference type="PANTHER" id="PTHR35010">
    <property type="entry name" value="BLL4672 PROTEIN-RELATED"/>
    <property type="match status" value="1"/>
</dbReference>
<dbReference type="RefSeq" id="WP_141860076.1">
    <property type="nucleotide sequence ID" value="NZ_BMNV01000007.1"/>
</dbReference>
<dbReference type="Gene3D" id="3.30.450.180">
    <property type="match status" value="1"/>
</dbReference>